<dbReference type="EMBL" id="BAABHD010000076">
    <property type="protein sequence ID" value="GAA4464320.1"/>
    <property type="molecule type" value="Genomic_DNA"/>
</dbReference>
<gene>
    <name evidence="1" type="ORF">GCM10023189_43410</name>
</gene>
<proteinExistence type="predicted"/>
<keyword evidence="2" id="KW-1185">Reference proteome</keyword>
<reference evidence="2" key="1">
    <citation type="journal article" date="2019" name="Int. J. Syst. Evol. Microbiol.">
        <title>The Global Catalogue of Microorganisms (GCM) 10K type strain sequencing project: providing services to taxonomists for standard genome sequencing and annotation.</title>
        <authorList>
            <consortium name="The Broad Institute Genomics Platform"/>
            <consortium name="The Broad Institute Genome Sequencing Center for Infectious Disease"/>
            <person name="Wu L."/>
            <person name="Ma J."/>
        </authorList>
    </citation>
    <scope>NUCLEOTIDE SEQUENCE [LARGE SCALE GENOMIC DNA]</scope>
    <source>
        <strain evidence="2">JCM 17927</strain>
    </source>
</reference>
<dbReference type="RefSeq" id="WP_345247022.1">
    <property type="nucleotide sequence ID" value="NZ_BAABHD010000076.1"/>
</dbReference>
<name>A0ABP8NDY6_9BACT</name>
<protein>
    <submittedName>
        <fullName evidence="1">Uncharacterized protein</fullName>
    </submittedName>
</protein>
<organism evidence="1 2">
    <name type="scientific">Nibrella saemangeumensis</name>
    <dbReference type="NCBI Taxonomy" id="1084526"/>
    <lineage>
        <taxon>Bacteria</taxon>
        <taxon>Pseudomonadati</taxon>
        <taxon>Bacteroidota</taxon>
        <taxon>Cytophagia</taxon>
        <taxon>Cytophagales</taxon>
        <taxon>Spirosomataceae</taxon>
        <taxon>Nibrella</taxon>
    </lineage>
</organism>
<evidence type="ECO:0000313" key="1">
    <source>
        <dbReference type="EMBL" id="GAA4464320.1"/>
    </source>
</evidence>
<evidence type="ECO:0000313" key="2">
    <source>
        <dbReference type="Proteomes" id="UP001501175"/>
    </source>
</evidence>
<sequence length="73" mass="8252">MDDWGLAHKAYQEANAFNQQYKVGDTVFVRTAHEFIYGGLLARPAIVLNNEVVIHLQGIPECFLLNQVLPKPK</sequence>
<dbReference type="Proteomes" id="UP001501175">
    <property type="component" value="Unassembled WGS sequence"/>
</dbReference>
<comment type="caution">
    <text evidence="1">The sequence shown here is derived from an EMBL/GenBank/DDBJ whole genome shotgun (WGS) entry which is preliminary data.</text>
</comment>
<accession>A0ABP8NDY6</accession>